<feature type="non-terminal residue" evidence="1">
    <location>
        <position position="1"/>
    </location>
</feature>
<accession>A0A9P9YG79</accession>
<reference evidence="1" key="1">
    <citation type="journal article" date="2023" name="Genome Biol. Evol.">
        <title>Long-read-based Genome Assembly of Drosophila gunungcola Reveals Fewer Chemosensory Genes in Flower-breeding Species.</title>
        <authorList>
            <person name="Negi A."/>
            <person name="Liao B.Y."/>
            <person name="Yeh S.D."/>
        </authorList>
    </citation>
    <scope>NUCLEOTIDE SEQUENCE</scope>
    <source>
        <strain evidence="1">Sukarami</strain>
    </source>
</reference>
<protein>
    <submittedName>
        <fullName evidence="1">Uncharacterized protein</fullName>
    </submittedName>
</protein>
<keyword evidence="2" id="KW-1185">Reference proteome</keyword>
<sequence>RKKSSLLSCAKTGIGCCNTLLGCLSPFDLKRNQYVPYVQTRSILSVDGNGERRLVCTTLTVRVCVCLCVIRVMFAEPWIDNFRTRELTVAPVSNKIMDFSPST</sequence>
<dbReference type="Proteomes" id="UP001059596">
    <property type="component" value="Unassembled WGS sequence"/>
</dbReference>
<evidence type="ECO:0000313" key="2">
    <source>
        <dbReference type="Proteomes" id="UP001059596"/>
    </source>
</evidence>
<dbReference type="EMBL" id="JAMKOV010000020">
    <property type="protein sequence ID" value="KAI8036393.1"/>
    <property type="molecule type" value="Genomic_DNA"/>
</dbReference>
<evidence type="ECO:0000313" key="1">
    <source>
        <dbReference type="EMBL" id="KAI8036393.1"/>
    </source>
</evidence>
<name>A0A9P9YG79_9MUSC</name>
<gene>
    <name evidence="1" type="ORF">M5D96_010805</name>
</gene>
<dbReference type="AlphaFoldDB" id="A0A9P9YG79"/>
<organism evidence="1 2">
    <name type="scientific">Drosophila gunungcola</name>
    <name type="common">fruit fly</name>
    <dbReference type="NCBI Taxonomy" id="103775"/>
    <lineage>
        <taxon>Eukaryota</taxon>
        <taxon>Metazoa</taxon>
        <taxon>Ecdysozoa</taxon>
        <taxon>Arthropoda</taxon>
        <taxon>Hexapoda</taxon>
        <taxon>Insecta</taxon>
        <taxon>Pterygota</taxon>
        <taxon>Neoptera</taxon>
        <taxon>Endopterygota</taxon>
        <taxon>Diptera</taxon>
        <taxon>Brachycera</taxon>
        <taxon>Muscomorpha</taxon>
        <taxon>Ephydroidea</taxon>
        <taxon>Drosophilidae</taxon>
        <taxon>Drosophila</taxon>
        <taxon>Sophophora</taxon>
    </lineage>
</organism>
<proteinExistence type="predicted"/>
<comment type="caution">
    <text evidence="1">The sequence shown here is derived from an EMBL/GenBank/DDBJ whole genome shotgun (WGS) entry which is preliminary data.</text>
</comment>